<accession>A0A3S3NG48</accession>
<dbReference type="SUPFAM" id="SSF49265">
    <property type="entry name" value="Fibronectin type III"/>
    <property type="match status" value="1"/>
</dbReference>
<dbReference type="Gene3D" id="2.60.40.10">
    <property type="entry name" value="Immunoglobulins"/>
    <property type="match status" value="1"/>
</dbReference>
<sequence length="166" mass="18306">MLPDFSTKYIGNAMIFQIQKEAHNKKGQAHTVATEVIGFSGEARPSQAPRNFLIRVPIEAKSALFVWDPVPDSSINGHFKGYKIQTWTADEGEDRMREVVVPPNVTTALVDIFKIFSKNVFQVLAFTDMFNGPPSDTTEFNTPESVPGPVSMLSAVRIGSSALYLV</sequence>
<dbReference type="InterPro" id="IPR013783">
    <property type="entry name" value="Ig-like_fold"/>
</dbReference>
<dbReference type="Proteomes" id="UP000285301">
    <property type="component" value="Unassembled WGS sequence"/>
</dbReference>
<comment type="caution">
    <text evidence="3">The sequence shown here is derived from an EMBL/GenBank/DDBJ whole genome shotgun (WGS) entry which is preliminary data.</text>
</comment>
<evidence type="ECO:0000313" key="3">
    <source>
        <dbReference type="EMBL" id="RWS01994.1"/>
    </source>
</evidence>
<protein>
    <submittedName>
        <fullName evidence="3">Neuroglian-like protein</fullName>
    </submittedName>
</protein>
<dbReference type="InterPro" id="IPR003961">
    <property type="entry name" value="FN3_dom"/>
</dbReference>
<evidence type="ECO:0000313" key="4">
    <source>
        <dbReference type="Proteomes" id="UP000285301"/>
    </source>
</evidence>
<keyword evidence="4" id="KW-1185">Reference proteome</keyword>
<dbReference type="EMBL" id="NCKU01008309">
    <property type="protein sequence ID" value="RWS01994.1"/>
    <property type="molecule type" value="Genomic_DNA"/>
</dbReference>
<dbReference type="CDD" id="cd00063">
    <property type="entry name" value="FN3"/>
    <property type="match status" value="1"/>
</dbReference>
<keyword evidence="1" id="KW-0677">Repeat</keyword>
<proteinExistence type="predicted"/>
<dbReference type="InterPro" id="IPR036116">
    <property type="entry name" value="FN3_sf"/>
</dbReference>
<evidence type="ECO:0000256" key="1">
    <source>
        <dbReference type="ARBA" id="ARBA00022737"/>
    </source>
</evidence>
<evidence type="ECO:0000259" key="2">
    <source>
        <dbReference type="PROSITE" id="PS50853"/>
    </source>
</evidence>
<organism evidence="3 4">
    <name type="scientific">Dinothrombium tinctorium</name>
    <dbReference type="NCBI Taxonomy" id="1965070"/>
    <lineage>
        <taxon>Eukaryota</taxon>
        <taxon>Metazoa</taxon>
        <taxon>Ecdysozoa</taxon>
        <taxon>Arthropoda</taxon>
        <taxon>Chelicerata</taxon>
        <taxon>Arachnida</taxon>
        <taxon>Acari</taxon>
        <taxon>Acariformes</taxon>
        <taxon>Trombidiformes</taxon>
        <taxon>Prostigmata</taxon>
        <taxon>Anystina</taxon>
        <taxon>Parasitengona</taxon>
        <taxon>Trombidioidea</taxon>
        <taxon>Trombidiidae</taxon>
        <taxon>Dinothrombium</taxon>
    </lineage>
</organism>
<dbReference type="FunFam" id="2.60.40.10:FF:000028">
    <property type="entry name" value="Neuronal cell adhesion molecule"/>
    <property type="match status" value="1"/>
</dbReference>
<gene>
    <name evidence="3" type="ORF">B4U79_16658</name>
</gene>
<dbReference type="AlphaFoldDB" id="A0A3S3NG48"/>
<dbReference type="Pfam" id="PF00041">
    <property type="entry name" value="fn3"/>
    <property type="match status" value="1"/>
</dbReference>
<name>A0A3S3NG48_9ACAR</name>
<feature type="domain" description="Fibronectin type-III" evidence="2">
    <location>
        <begin position="48"/>
        <end position="145"/>
    </location>
</feature>
<reference evidence="3 4" key="1">
    <citation type="journal article" date="2018" name="Gigascience">
        <title>Genomes of trombidid mites reveal novel predicted allergens and laterally-transferred genes associated with secondary metabolism.</title>
        <authorList>
            <person name="Dong X."/>
            <person name="Chaisiri K."/>
            <person name="Xia D."/>
            <person name="Armstrong S.D."/>
            <person name="Fang Y."/>
            <person name="Donnelly M.J."/>
            <person name="Kadowaki T."/>
            <person name="McGarry J.W."/>
            <person name="Darby A.C."/>
            <person name="Makepeace B.L."/>
        </authorList>
    </citation>
    <scope>NUCLEOTIDE SEQUENCE [LARGE SCALE GENOMIC DNA]</scope>
    <source>
        <strain evidence="3">UoL-WK</strain>
    </source>
</reference>
<dbReference type="STRING" id="1965070.A0A3S3NG48"/>
<dbReference type="PROSITE" id="PS50853">
    <property type="entry name" value="FN3"/>
    <property type="match status" value="1"/>
</dbReference>
<dbReference type="OrthoDB" id="6244967at2759"/>